<evidence type="ECO:0000256" key="8">
    <source>
        <dbReference type="ARBA" id="ARBA00023136"/>
    </source>
</evidence>
<sequence length="165" mass="18293">MGRVNRIFTIFIVSLLCLGCDQLSKALISNNLPKDQVYHYFYDVIRIVYVENSGVFLGLGNQLTEEMRFLCFVVLVSLFLAGLLAYLLMKEGQHYLSVIGYSLIFSGGLSNLIDRAVHHGAVIDFINVGISTLRTGIFNVADVAILIGVCLVLYLTKINEHTSNA</sequence>
<evidence type="ECO:0000256" key="1">
    <source>
        <dbReference type="ARBA" id="ARBA00006139"/>
    </source>
</evidence>
<comment type="caution">
    <text evidence="12">The sequence shown here is derived from an EMBL/GenBank/DDBJ whole genome shotgun (WGS) entry which is preliminary data.</text>
</comment>
<feature type="transmembrane region" description="Helical" evidence="9">
    <location>
        <begin position="67"/>
        <end position="88"/>
    </location>
</feature>
<evidence type="ECO:0000313" key="12">
    <source>
        <dbReference type="EMBL" id="GHG08217.1"/>
    </source>
</evidence>
<organism evidence="12 13">
    <name type="scientific">Thalassotalea marina</name>
    <dbReference type="NCBI Taxonomy" id="1673741"/>
    <lineage>
        <taxon>Bacteria</taxon>
        <taxon>Pseudomonadati</taxon>
        <taxon>Pseudomonadota</taxon>
        <taxon>Gammaproteobacteria</taxon>
        <taxon>Alteromonadales</taxon>
        <taxon>Colwelliaceae</taxon>
        <taxon>Thalassotalea</taxon>
    </lineage>
</organism>
<gene>
    <name evidence="9 12" type="primary">lspA</name>
    <name evidence="12" type="ORF">GCM10017161_42490</name>
</gene>
<dbReference type="RefSeq" id="WP_189774948.1">
    <property type="nucleotide sequence ID" value="NZ_BNCK01000017.1"/>
</dbReference>
<comment type="caution">
    <text evidence="9">Lacks conserved residue(s) required for the propagation of feature annotation.</text>
</comment>
<feature type="active site" evidence="9">
    <location>
        <position position="124"/>
    </location>
</feature>
<comment type="similarity">
    <text evidence="1 9 11">Belongs to the peptidase A8 family.</text>
</comment>
<dbReference type="AlphaFoldDB" id="A0A919BRV6"/>
<keyword evidence="3 9" id="KW-0645">Protease</keyword>
<keyword evidence="2 9" id="KW-1003">Cell membrane</keyword>
<comment type="subcellular location">
    <subcellularLocation>
        <location evidence="9">Cell membrane</location>
        <topology evidence="9">Multi-pass membrane protein</topology>
    </subcellularLocation>
</comment>
<evidence type="ECO:0000256" key="4">
    <source>
        <dbReference type="ARBA" id="ARBA00022692"/>
    </source>
</evidence>
<dbReference type="GO" id="GO:0004190">
    <property type="term" value="F:aspartic-type endopeptidase activity"/>
    <property type="evidence" value="ECO:0007669"/>
    <property type="project" value="UniProtKB-UniRule"/>
</dbReference>
<proteinExistence type="inferred from homology"/>
<evidence type="ECO:0000256" key="10">
    <source>
        <dbReference type="RuleBase" id="RU000594"/>
    </source>
</evidence>
<dbReference type="InterPro" id="IPR001872">
    <property type="entry name" value="Peptidase_A8"/>
</dbReference>
<dbReference type="PANTHER" id="PTHR33695:SF1">
    <property type="entry name" value="LIPOPROTEIN SIGNAL PEPTIDASE"/>
    <property type="match status" value="1"/>
</dbReference>
<keyword evidence="12" id="KW-0449">Lipoprotein</keyword>
<evidence type="ECO:0000256" key="6">
    <source>
        <dbReference type="ARBA" id="ARBA00022801"/>
    </source>
</evidence>
<dbReference type="Pfam" id="PF01252">
    <property type="entry name" value="Peptidase_A8"/>
    <property type="match status" value="1"/>
</dbReference>
<name>A0A919BRV6_9GAMM</name>
<dbReference type="GO" id="GO:0005886">
    <property type="term" value="C:plasma membrane"/>
    <property type="evidence" value="ECO:0007669"/>
    <property type="project" value="UniProtKB-SubCell"/>
</dbReference>
<protein>
    <recommendedName>
        <fullName evidence="9">Lipoprotein signal peptidase</fullName>
        <ecNumber evidence="9">3.4.23.36</ecNumber>
    </recommendedName>
    <alternativeName>
        <fullName evidence="9">Prolipoprotein signal peptidase</fullName>
    </alternativeName>
    <alternativeName>
        <fullName evidence="9">Signal peptidase II</fullName>
        <shortName evidence="9">SPase II</shortName>
    </alternativeName>
</protein>
<dbReference type="HAMAP" id="MF_00161">
    <property type="entry name" value="LspA"/>
    <property type="match status" value="1"/>
</dbReference>
<accession>A0A919BRV6</accession>
<keyword evidence="4 9" id="KW-0812">Transmembrane</keyword>
<keyword evidence="5 9" id="KW-0064">Aspartyl protease</keyword>
<keyword evidence="13" id="KW-1185">Reference proteome</keyword>
<evidence type="ECO:0000313" key="13">
    <source>
        <dbReference type="Proteomes" id="UP000623842"/>
    </source>
</evidence>
<evidence type="ECO:0000256" key="9">
    <source>
        <dbReference type="HAMAP-Rule" id="MF_00161"/>
    </source>
</evidence>
<evidence type="ECO:0000256" key="3">
    <source>
        <dbReference type="ARBA" id="ARBA00022670"/>
    </source>
</evidence>
<comment type="pathway">
    <text evidence="9">Protein modification; lipoprotein biosynthesis (signal peptide cleavage).</text>
</comment>
<reference evidence="12" key="2">
    <citation type="submission" date="2020-09" db="EMBL/GenBank/DDBJ databases">
        <authorList>
            <person name="Sun Q."/>
            <person name="Kim S."/>
        </authorList>
    </citation>
    <scope>NUCLEOTIDE SEQUENCE</scope>
    <source>
        <strain evidence="12">KCTC 42731</strain>
    </source>
</reference>
<keyword evidence="6 9" id="KW-0378">Hydrolase</keyword>
<feature type="transmembrane region" description="Helical" evidence="9">
    <location>
        <begin position="133"/>
        <end position="155"/>
    </location>
</feature>
<comment type="function">
    <text evidence="9 10">This protein specifically catalyzes the removal of signal peptides from prolipoproteins.</text>
</comment>
<keyword evidence="8 9" id="KW-0472">Membrane</keyword>
<dbReference type="Proteomes" id="UP000623842">
    <property type="component" value="Unassembled WGS sequence"/>
</dbReference>
<keyword evidence="7 9" id="KW-1133">Transmembrane helix</keyword>
<dbReference type="PROSITE" id="PS00855">
    <property type="entry name" value="SPASE_II"/>
    <property type="match status" value="1"/>
</dbReference>
<dbReference type="PANTHER" id="PTHR33695">
    <property type="entry name" value="LIPOPROTEIN SIGNAL PEPTIDASE"/>
    <property type="match status" value="1"/>
</dbReference>
<reference evidence="12" key="1">
    <citation type="journal article" date="2014" name="Int. J. Syst. Evol. Microbiol.">
        <title>Complete genome sequence of Corynebacterium casei LMG S-19264T (=DSM 44701T), isolated from a smear-ripened cheese.</title>
        <authorList>
            <consortium name="US DOE Joint Genome Institute (JGI-PGF)"/>
            <person name="Walter F."/>
            <person name="Albersmeier A."/>
            <person name="Kalinowski J."/>
            <person name="Ruckert C."/>
        </authorList>
    </citation>
    <scope>NUCLEOTIDE SEQUENCE</scope>
    <source>
        <strain evidence="12">KCTC 42731</strain>
    </source>
</reference>
<dbReference type="GO" id="GO:0006508">
    <property type="term" value="P:proteolysis"/>
    <property type="evidence" value="ECO:0007669"/>
    <property type="project" value="UniProtKB-KW"/>
</dbReference>
<feature type="transmembrane region" description="Helical" evidence="9">
    <location>
        <begin position="95"/>
        <end position="113"/>
    </location>
</feature>
<comment type="catalytic activity">
    <reaction evidence="9 10">
        <text>Release of signal peptides from bacterial membrane prolipoproteins. Hydrolyzes -Xaa-Yaa-Zaa-|-(S,diacylglyceryl)Cys-, in which Xaa is hydrophobic (preferably Leu), and Yaa (Ala or Ser) and Zaa (Gly or Ala) have small, neutral side chains.</text>
        <dbReference type="EC" id="3.4.23.36"/>
    </reaction>
</comment>
<dbReference type="EMBL" id="BNCK01000017">
    <property type="protein sequence ID" value="GHG08217.1"/>
    <property type="molecule type" value="Genomic_DNA"/>
</dbReference>
<evidence type="ECO:0000256" key="11">
    <source>
        <dbReference type="RuleBase" id="RU004181"/>
    </source>
</evidence>
<dbReference type="PRINTS" id="PR00781">
    <property type="entry name" value="LIPOSIGPTASE"/>
</dbReference>
<evidence type="ECO:0000256" key="7">
    <source>
        <dbReference type="ARBA" id="ARBA00022989"/>
    </source>
</evidence>
<dbReference type="NCBIfam" id="TIGR00077">
    <property type="entry name" value="lspA"/>
    <property type="match status" value="1"/>
</dbReference>
<evidence type="ECO:0000256" key="2">
    <source>
        <dbReference type="ARBA" id="ARBA00022475"/>
    </source>
</evidence>
<evidence type="ECO:0000256" key="5">
    <source>
        <dbReference type="ARBA" id="ARBA00022750"/>
    </source>
</evidence>
<dbReference type="EC" id="3.4.23.36" evidence="9"/>
<feature type="active site" evidence="9">
    <location>
        <position position="142"/>
    </location>
</feature>